<feature type="transmembrane region" description="Helical" evidence="8">
    <location>
        <begin position="280"/>
        <end position="301"/>
    </location>
</feature>
<comment type="subcellular location">
    <subcellularLocation>
        <location evidence="1">Cell membrane</location>
        <topology evidence="1">Multi-pass membrane protein</topology>
    </subcellularLocation>
</comment>
<evidence type="ECO:0000256" key="7">
    <source>
        <dbReference type="ARBA" id="ARBA00023136"/>
    </source>
</evidence>
<comment type="similarity">
    <text evidence="2">Belongs to the major facilitator superfamily. Bcr/CmlA family.</text>
</comment>
<dbReference type="Pfam" id="PF07690">
    <property type="entry name" value="MFS_1"/>
    <property type="match status" value="1"/>
</dbReference>
<keyword evidence="5 8" id="KW-0812">Transmembrane</keyword>
<feature type="transmembrane region" description="Helical" evidence="8">
    <location>
        <begin position="47"/>
        <end position="64"/>
    </location>
</feature>
<sequence length="399" mass="39959">MRDRPPRPGLLLVLLGSLTAIGPLSIDMYLPAFPDIAAEFGASASQVQLSLTACLVGLAAGQILTGPLSDRYGRRVPVLVGVTAYALASLACAAAPTAPLFAGARLLQGMAGGVGIVVARAVVRDLYAGVEGAKYFSRLTLVFGVAPIAAPSLGAAVLRFTGWHGVFVALAVIAALLAALAAWQLPETLPAHRRSDGGLRDVARTARELVTDRAFAGYALAQAFAFAGLFAYIGGSPFALQDGFGLSGTAYGVLFGVNALGLIALSQANGRLLDRWPPRALLVATLVAGCAAAAAVLGAALAGVLALLAVAMFAFVSTVGMVAPNGTALALDRHGRRAGTAAALLGGVQSAIGAAVAPLVGAFGDPATGVPMAAVILACAAAALLSVLVLAREREPVPA</sequence>
<dbReference type="FunFam" id="1.20.1720.10:FF:000005">
    <property type="entry name" value="Bcr/CflA family efflux transporter"/>
    <property type="match status" value="1"/>
</dbReference>
<dbReference type="PROSITE" id="PS00216">
    <property type="entry name" value="SUGAR_TRANSPORT_1"/>
    <property type="match status" value="1"/>
</dbReference>
<feature type="transmembrane region" description="Helical" evidence="8">
    <location>
        <begin position="343"/>
        <end position="364"/>
    </location>
</feature>
<dbReference type="EMBL" id="BOOY01000031">
    <property type="protein sequence ID" value="GIJ05081.1"/>
    <property type="molecule type" value="Genomic_DNA"/>
</dbReference>
<dbReference type="InterPro" id="IPR011701">
    <property type="entry name" value="MFS"/>
</dbReference>
<keyword evidence="7 8" id="KW-0472">Membrane</keyword>
<dbReference type="GO" id="GO:1990961">
    <property type="term" value="P:xenobiotic detoxification by transmembrane export across the plasma membrane"/>
    <property type="evidence" value="ECO:0007669"/>
    <property type="project" value="InterPro"/>
</dbReference>
<feature type="transmembrane region" description="Helical" evidence="8">
    <location>
        <begin position="214"/>
        <end position="234"/>
    </location>
</feature>
<evidence type="ECO:0000256" key="6">
    <source>
        <dbReference type="ARBA" id="ARBA00022989"/>
    </source>
</evidence>
<organism evidence="10 11">
    <name type="scientific">Spirilliplanes yamanashiensis</name>
    <dbReference type="NCBI Taxonomy" id="42233"/>
    <lineage>
        <taxon>Bacteria</taxon>
        <taxon>Bacillati</taxon>
        <taxon>Actinomycetota</taxon>
        <taxon>Actinomycetes</taxon>
        <taxon>Micromonosporales</taxon>
        <taxon>Micromonosporaceae</taxon>
        <taxon>Spirilliplanes</taxon>
    </lineage>
</organism>
<feature type="transmembrane region" description="Helical" evidence="8">
    <location>
        <begin position="76"/>
        <end position="96"/>
    </location>
</feature>
<evidence type="ECO:0000313" key="11">
    <source>
        <dbReference type="Proteomes" id="UP000652013"/>
    </source>
</evidence>
<keyword evidence="3" id="KW-0813">Transport</keyword>
<dbReference type="CDD" id="cd17320">
    <property type="entry name" value="MFS_MdfA_MDR_like"/>
    <property type="match status" value="1"/>
</dbReference>
<dbReference type="SUPFAM" id="SSF103473">
    <property type="entry name" value="MFS general substrate transporter"/>
    <property type="match status" value="1"/>
</dbReference>
<reference evidence="10" key="1">
    <citation type="submission" date="2021-01" db="EMBL/GenBank/DDBJ databases">
        <title>Whole genome shotgun sequence of Spirilliplanes yamanashiensis NBRC 15828.</title>
        <authorList>
            <person name="Komaki H."/>
            <person name="Tamura T."/>
        </authorList>
    </citation>
    <scope>NUCLEOTIDE SEQUENCE</scope>
    <source>
        <strain evidence="10">NBRC 15828</strain>
    </source>
</reference>
<gene>
    <name evidence="10" type="primary">bcr</name>
    <name evidence="10" type="ORF">Sya03_44330</name>
</gene>
<keyword evidence="6 8" id="KW-1133">Transmembrane helix</keyword>
<feature type="transmembrane region" description="Helical" evidence="8">
    <location>
        <begin position="246"/>
        <end position="268"/>
    </location>
</feature>
<feature type="transmembrane region" description="Helical" evidence="8">
    <location>
        <begin position="135"/>
        <end position="157"/>
    </location>
</feature>
<dbReference type="GO" id="GO:0042910">
    <property type="term" value="F:xenobiotic transmembrane transporter activity"/>
    <property type="evidence" value="ECO:0007669"/>
    <property type="project" value="InterPro"/>
</dbReference>
<feature type="transmembrane region" description="Helical" evidence="8">
    <location>
        <begin position="102"/>
        <end position="123"/>
    </location>
</feature>
<dbReference type="NCBIfam" id="TIGR00710">
    <property type="entry name" value="efflux_Bcr_CflA"/>
    <property type="match status" value="1"/>
</dbReference>
<evidence type="ECO:0000313" key="10">
    <source>
        <dbReference type="EMBL" id="GIJ05081.1"/>
    </source>
</evidence>
<evidence type="ECO:0000256" key="1">
    <source>
        <dbReference type="ARBA" id="ARBA00004651"/>
    </source>
</evidence>
<comment type="caution">
    <text evidence="10">The sequence shown here is derived from an EMBL/GenBank/DDBJ whole genome shotgun (WGS) entry which is preliminary data.</text>
</comment>
<protein>
    <submittedName>
        <fullName evidence="10">Bcr/CflA family drug resistance efflux transporter</fullName>
    </submittedName>
</protein>
<accession>A0A8J4DKN6</accession>
<dbReference type="PANTHER" id="PTHR23502:SF132">
    <property type="entry name" value="POLYAMINE TRANSPORTER 2-RELATED"/>
    <property type="match status" value="1"/>
</dbReference>
<evidence type="ECO:0000256" key="2">
    <source>
        <dbReference type="ARBA" id="ARBA00006236"/>
    </source>
</evidence>
<dbReference type="InterPro" id="IPR004812">
    <property type="entry name" value="Efflux_drug-R_Bcr/CmlA"/>
</dbReference>
<proteinExistence type="inferred from homology"/>
<feature type="domain" description="Major facilitator superfamily (MFS) profile" evidence="9">
    <location>
        <begin position="11"/>
        <end position="395"/>
    </location>
</feature>
<dbReference type="Proteomes" id="UP000652013">
    <property type="component" value="Unassembled WGS sequence"/>
</dbReference>
<dbReference type="Gene3D" id="1.20.1720.10">
    <property type="entry name" value="Multidrug resistance protein D"/>
    <property type="match status" value="1"/>
</dbReference>
<keyword evidence="11" id="KW-1185">Reference proteome</keyword>
<dbReference type="PROSITE" id="PS50850">
    <property type="entry name" value="MFS"/>
    <property type="match status" value="1"/>
</dbReference>
<dbReference type="InterPro" id="IPR005829">
    <property type="entry name" value="Sugar_transporter_CS"/>
</dbReference>
<evidence type="ECO:0000259" key="9">
    <source>
        <dbReference type="PROSITE" id="PS50850"/>
    </source>
</evidence>
<evidence type="ECO:0000256" key="3">
    <source>
        <dbReference type="ARBA" id="ARBA00022448"/>
    </source>
</evidence>
<dbReference type="InterPro" id="IPR036259">
    <property type="entry name" value="MFS_trans_sf"/>
</dbReference>
<evidence type="ECO:0000256" key="5">
    <source>
        <dbReference type="ARBA" id="ARBA00022692"/>
    </source>
</evidence>
<evidence type="ECO:0000256" key="4">
    <source>
        <dbReference type="ARBA" id="ARBA00022475"/>
    </source>
</evidence>
<name>A0A8J4DKN6_9ACTN</name>
<keyword evidence="4" id="KW-1003">Cell membrane</keyword>
<dbReference type="AlphaFoldDB" id="A0A8J4DKN6"/>
<feature type="transmembrane region" description="Helical" evidence="8">
    <location>
        <begin position="370"/>
        <end position="391"/>
    </location>
</feature>
<dbReference type="InterPro" id="IPR020846">
    <property type="entry name" value="MFS_dom"/>
</dbReference>
<feature type="transmembrane region" description="Helical" evidence="8">
    <location>
        <begin position="163"/>
        <end position="185"/>
    </location>
</feature>
<dbReference type="PANTHER" id="PTHR23502">
    <property type="entry name" value="MAJOR FACILITATOR SUPERFAMILY"/>
    <property type="match status" value="1"/>
</dbReference>
<feature type="transmembrane region" description="Helical" evidence="8">
    <location>
        <begin position="307"/>
        <end position="331"/>
    </location>
</feature>
<evidence type="ECO:0000256" key="8">
    <source>
        <dbReference type="SAM" id="Phobius"/>
    </source>
</evidence>
<dbReference type="GO" id="GO:0005886">
    <property type="term" value="C:plasma membrane"/>
    <property type="evidence" value="ECO:0007669"/>
    <property type="project" value="UniProtKB-SubCell"/>
</dbReference>